<dbReference type="PATRIC" id="fig|555500.3.peg.1193"/>
<dbReference type="EMBL" id="AMSG01000005">
    <property type="protein sequence ID" value="EKF55717.1"/>
    <property type="molecule type" value="Genomic_DNA"/>
</dbReference>
<dbReference type="GO" id="GO:0061599">
    <property type="term" value="F:molybdopterin molybdotransferase activity"/>
    <property type="evidence" value="ECO:0007669"/>
    <property type="project" value="UniProtKB-UniRule"/>
</dbReference>
<dbReference type="GO" id="GO:0046872">
    <property type="term" value="F:metal ion binding"/>
    <property type="evidence" value="ECO:0007669"/>
    <property type="project" value="UniProtKB-UniRule"/>
</dbReference>
<evidence type="ECO:0000256" key="5">
    <source>
        <dbReference type="ARBA" id="ARBA00047317"/>
    </source>
</evidence>
<keyword evidence="4 6" id="KW-0501">Molybdenum cofactor biosynthesis</keyword>
<evidence type="ECO:0000313" key="9">
    <source>
        <dbReference type="Proteomes" id="UP000007364"/>
    </source>
</evidence>
<dbReference type="PANTHER" id="PTHR10192">
    <property type="entry name" value="MOLYBDOPTERIN BIOSYNTHESIS PROTEIN"/>
    <property type="match status" value="1"/>
</dbReference>
<keyword evidence="6" id="KW-0479">Metal-binding</keyword>
<dbReference type="Proteomes" id="UP000007364">
    <property type="component" value="Unassembled WGS sequence"/>
</dbReference>
<comment type="pathway">
    <text evidence="2 6">Cofactor biosynthesis; molybdopterin biosynthesis.</text>
</comment>
<name>K2QLQ5_9FLAO</name>
<dbReference type="Pfam" id="PF03454">
    <property type="entry name" value="MoeA_C"/>
    <property type="match status" value="1"/>
</dbReference>
<dbReference type="Gene3D" id="3.40.980.10">
    <property type="entry name" value="MoaB/Mog-like domain"/>
    <property type="match status" value="1"/>
</dbReference>
<reference evidence="8 9" key="1">
    <citation type="journal article" date="2012" name="J. Bacteriol.">
        <title>Genome Sequence of Galbibacter marinum Type Strain ck-I2-15.</title>
        <authorList>
            <person name="Lai Q."/>
            <person name="Li C."/>
            <person name="Shao Z."/>
        </authorList>
    </citation>
    <scope>NUCLEOTIDE SEQUENCE [LARGE SCALE GENOMIC DNA]</scope>
    <source>
        <strain evidence="9">ck-I2-15</strain>
    </source>
</reference>
<comment type="caution">
    <text evidence="8">The sequence shown here is derived from an EMBL/GenBank/DDBJ whole genome shotgun (WGS) entry which is preliminary data.</text>
</comment>
<keyword evidence="6" id="KW-0808">Transferase</keyword>
<dbReference type="NCBIfam" id="NF045515">
    <property type="entry name" value="Glp_gephyrin"/>
    <property type="match status" value="1"/>
</dbReference>
<evidence type="ECO:0000256" key="6">
    <source>
        <dbReference type="RuleBase" id="RU365090"/>
    </source>
</evidence>
<dbReference type="InterPro" id="IPR005111">
    <property type="entry name" value="MoeA_C_domain_IV"/>
</dbReference>
<dbReference type="Pfam" id="PF03453">
    <property type="entry name" value="MoeA_N"/>
    <property type="match status" value="1"/>
</dbReference>
<dbReference type="Gene3D" id="2.170.190.11">
    <property type="entry name" value="Molybdopterin biosynthesis moea protein, domain 3"/>
    <property type="match status" value="1"/>
</dbReference>
<keyword evidence="6" id="KW-0460">Magnesium</keyword>
<keyword evidence="9" id="KW-1185">Reference proteome</keyword>
<dbReference type="InterPro" id="IPR001453">
    <property type="entry name" value="MoaB/Mog_dom"/>
</dbReference>
<dbReference type="SUPFAM" id="SSF53218">
    <property type="entry name" value="Molybdenum cofactor biosynthesis proteins"/>
    <property type="match status" value="1"/>
</dbReference>
<evidence type="ECO:0000256" key="3">
    <source>
        <dbReference type="ARBA" id="ARBA00010763"/>
    </source>
</evidence>
<keyword evidence="6" id="KW-0500">Molybdenum</keyword>
<dbReference type="InterPro" id="IPR005110">
    <property type="entry name" value="MoeA_linker/N"/>
</dbReference>
<dbReference type="RefSeq" id="WP_008991025.1">
    <property type="nucleotide sequence ID" value="NZ_AMSG01000005.1"/>
</dbReference>
<evidence type="ECO:0000256" key="4">
    <source>
        <dbReference type="ARBA" id="ARBA00023150"/>
    </source>
</evidence>
<comment type="catalytic activity">
    <reaction evidence="5">
        <text>adenylyl-molybdopterin + molybdate = Mo-molybdopterin + AMP + H(+)</text>
        <dbReference type="Rhea" id="RHEA:35047"/>
        <dbReference type="ChEBI" id="CHEBI:15378"/>
        <dbReference type="ChEBI" id="CHEBI:36264"/>
        <dbReference type="ChEBI" id="CHEBI:62727"/>
        <dbReference type="ChEBI" id="CHEBI:71302"/>
        <dbReference type="ChEBI" id="CHEBI:456215"/>
        <dbReference type="EC" id="2.10.1.1"/>
    </reaction>
</comment>
<dbReference type="UniPathway" id="UPA00344"/>
<dbReference type="SMART" id="SM00852">
    <property type="entry name" value="MoCF_biosynth"/>
    <property type="match status" value="1"/>
</dbReference>
<evidence type="ECO:0000256" key="2">
    <source>
        <dbReference type="ARBA" id="ARBA00005046"/>
    </source>
</evidence>
<evidence type="ECO:0000256" key="1">
    <source>
        <dbReference type="ARBA" id="ARBA00002901"/>
    </source>
</evidence>
<comment type="function">
    <text evidence="1 6">Catalyzes the insertion of molybdate into adenylated molybdopterin with the concomitant release of AMP.</text>
</comment>
<dbReference type="InterPro" id="IPR036688">
    <property type="entry name" value="MoeA_C_domain_IV_sf"/>
</dbReference>
<comment type="similarity">
    <text evidence="3 6">Belongs to the MoeA family.</text>
</comment>
<dbReference type="OrthoDB" id="9804758at2"/>
<dbReference type="GO" id="GO:0006777">
    <property type="term" value="P:Mo-molybdopterin cofactor biosynthetic process"/>
    <property type="evidence" value="ECO:0007669"/>
    <property type="project" value="UniProtKB-UniRule"/>
</dbReference>
<feature type="domain" description="MoaB/Mog" evidence="7">
    <location>
        <begin position="170"/>
        <end position="308"/>
    </location>
</feature>
<comment type="cofactor">
    <cofactor evidence="6">
        <name>Mg(2+)</name>
        <dbReference type="ChEBI" id="CHEBI:18420"/>
    </cofactor>
</comment>
<dbReference type="PANTHER" id="PTHR10192:SF5">
    <property type="entry name" value="GEPHYRIN"/>
    <property type="match status" value="1"/>
</dbReference>
<dbReference type="eggNOG" id="COG0303">
    <property type="taxonomic scope" value="Bacteria"/>
</dbReference>
<dbReference type="EC" id="2.10.1.1" evidence="6"/>
<dbReference type="SUPFAM" id="SSF63867">
    <property type="entry name" value="MoeA C-terminal domain-like"/>
    <property type="match status" value="1"/>
</dbReference>
<dbReference type="Gene3D" id="2.40.340.10">
    <property type="entry name" value="MoeA, C-terminal, domain IV"/>
    <property type="match status" value="1"/>
</dbReference>
<dbReference type="Pfam" id="PF00994">
    <property type="entry name" value="MoCF_biosynth"/>
    <property type="match status" value="1"/>
</dbReference>
<dbReference type="GO" id="GO:0005829">
    <property type="term" value="C:cytosol"/>
    <property type="evidence" value="ECO:0007669"/>
    <property type="project" value="TreeGrafter"/>
</dbReference>
<sequence length="388" mass="42842">MIAVAQALSHIEKSIMSNTIIETSITEAHGYVLAQDVVSDIDLPPFRQSAMDGYAVRLWGHEEFVVKGEIQAGSNMEVSLRQGEAVRIYTGARVPEEANKVVMKEHVEVFNSSIKVVKFQEKTNIKTQGEQIKRGERVLSKGDELNTAAISFLAGLGVAKLMVYKKPSVAVLISGNELLQPGDPWQQAKTYDSNSYILKLLLQKVGVDDISFYYVEDDTKSSVAMVGDLLDDHDFIVATGGISVGDYDLMRVAFQANDVEEQFYKINQKPGKPIYFGLKNDKVVFGLPGNPAACFINFQIYVLPALRRFLGKSISSFKKGVTDQKIVNNSGKALFLRGECLNGHLNVFSNQSSSLLQSLIQANALIYVPEDMEAVEIGDEVQYVDIVQ</sequence>
<dbReference type="AlphaFoldDB" id="K2QLQ5"/>
<dbReference type="InterPro" id="IPR036135">
    <property type="entry name" value="MoeA_linker/N_sf"/>
</dbReference>
<dbReference type="STRING" id="555500.I215_05767"/>
<proteinExistence type="inferred from homology"/>
<dbReference type="CDD" id="cd00887">
    <property type="entry name" value="MoeA"/>
    <property type="match status" value="1"/>
</dbReference>
<organism evidence="8 9">
    <name type="scientific">Galbibacter marinus</name>
    <dbReference type="NCBI Taxonomy" id="555500"/>
    <lineage>
        <taxon>Bacteria</taxon>
        <taxon>Pseudomonadati</taxon>
        <taxon>Bacteroidota</taxon>
        <taxon>Flavobacteriia</taxon>
        <taxon>Flavobacteriales</taxon>
        <taxon>Flavobacteriaceae</taxon>
        <taxon>Galbibacter</taxon>
    </lineage>
</organism>
<evidence type="ECO:0000313" key="8">
    <source>
        <dbReference type="EMBL" id="EKF55717.1"/>
    </source>
</evidence>
<accession>K2QLQ5</accession>
<dbReference type="SUPFAM" id="SSF63882">
    <property type="entry name" value="MoeA N-terminal region -like"/>
    <property type="match status" value="1"/>
</dbReference>
<dbReference type="Gene3D" id="3.90.105.10">
    <property type="entry name" value="Molybdopterin biosynthesis moea protein, domain 2"/>
    <property type="match status" value="1"/>
</dbReference>
<evidence type="ECO:0000259" key="7">
    <source>
        <dbReference type="SMART" id="SM00852"/>
    </source>
</evidence>
<dbReference type="InterPro" id="IPR038987">
    <property type="entry name" value="MoeA-like"/>
</dbReference>
<dbReference type="InterPro" id="IPR036425">
    <property type="entry name" value="MoaB/Mog-like_dom_sf"/>
</dbReference>
<gene>
    <name evidence="8" type="ORF">I215_05767</name>
</gene>
<protein>
    <recommendedName>
        <fullName evidence="6">Molybdopterin molybdenumtransferase</fullName>
        <ecNumber evidence="6">2.10.1.1</ecNumber>
    </recommendedName>
</protein>